<feature type="compositionally biased region" description="Basic and acidic residues" evidence="1">
    <location>
        <begin position="112"/>
        <end position="131"/>
    </location>
</feature>
<protein>
    <recommendedName>
        <fullName evidence="3">SPOR domain-containing protein</fullName>
    </recommendedName>
</protein>
<dbReference type="InterPro" id="IPR007730">
    <property type="entry name" value="SPOR-like_dom"/>
</dbReference>
<keyword evidence="5" id="KW-1185">Reference proteome</keyword>
<evidence type="ECO:0000313" key="5">
    <source>
        <dbReference type="Proteomes" id="UP000063953"/>
    </source>
</evidence>
<dbReference type="PROSITE" id="PS51724">
    <property type="entry name" value="SPOR"/>
    <property type="match status" value="1"/>
</dbReference>
<name>A0A0K1XCA3_9GAMM</name>
<dbReference type="PATRIC" id="fig|1697053.3.peg.1010"/>
<keyword evidence="2" id="KW-1133">Transmembrane helix</keyword>
<evidence type="ECO:0000256" key="2">
    <source>
        <dbReference type="SAM" id="Phobius"/>
    </source>
</evidence>
<feature type="region of interest" description="Disordered" evidence="1">
    <location>
        <begin position="52"/>
        <end position="82"/>
    </location>
</feature>
<evidence type="ECO:0000313" key="4">
    <source>
        <dbReference type="EMBL" id="AKX59015.1"/>
    </source>
</evidence>
<dbReference type="STRING" id="1697053.AKN87_04975"/>
<keyword evidence="2" id="KW-0472">Membrane</keyword>
<dbReference type="Proteomes" id="UP000063953">
    <property type="component" value="Chromosome"/>
</dbReference>
<proteinExistence type="predicted"/>
<dbReference type="SUPFAM" id="SSF110997">
    <property type="entry name" value="Sporulation related repeat"/>
    <property type="match status" value="1"/>
</dbReference>
<accession>A0A0K1XCA3</accession>
<feature type="compositionally biased region" description="Low complexity" evidence="1">
    <location>
        <begin position="67"/>
        <end position="79"/>
    </location>
</feature>
<sequence length="234" mass="25116">MAARKKTTARRGASRSAATPVKKPVSPIIWIALGGMIVFLINLLSNLKPGDESIQRPTDETAGTTQPSTPKTDAPTPDTTKPKFEFYTLLSESEVIVPAEALPEKAPPAPTKAEEAAKQEQAREEARKADAARALAILEGKTPPPPPAKPKPEPTTLYYLQAGSFPTRDKADSVRAQILMTGQSVRIEQGVVADKTWHRVLVGPYASQDQVKAAQKTLSASGFNSLLLQQRKGG</sequence>
<keyword evidence="2" id="KW-0812">Transmembrane</keyword>
<feature type="transmembrane region" description="Helical" evidence="2">
    <location>
        <begin position="28"/>
        <end position="47"/>
    </location>
</feature>
<reference evidence="4 5" key="1">
    <citation type="journal article" date="2015" name="Genome Announc.">
        <title>Genome Sequences of Oblitimonas alkaliphila gen. nov. sp. nov. (Proposed), a Novel Bacterium of the Pseudomonadaceae Family.</title>
        <authorList>
            <person name="Lauer A.C."/>
            <person name="Nicholson A.C."/>
            <person name="Humrighouse B.W."/>
            <person name="Emery B."/>
            <person name="Drobish A."/>
            <person name="Juieng P."/>
            <person name="Loparev V."/>
            <person name="McQuiston J.R."/>
        </authorList>
    </citation>
    <scope>NUCLEOTIDE SEQUENCE [LARGE SCALE GENOMIC DNA]</scope>
    <source>
        <strain evidence="4 5">E5571</strain>
    </source>
</reference>
<dbReference type="KEGG" id="pbb:AKN87_04975"/>
<dbReference type="PANTHER" id="PTHR38687:SF1">
    <property type="entry name" value="CELL DIVISION PROTEIN DEDD"/>
    <property type="match status" value="1"/>
</dbReference>
<dbReference type="InterPro" id="IPR036680">
    <property type="entry name" value="SPOR-like_sf"/>
</dbReference>
<dbReference type="GO" id="GO:0032506">
    <property type="term" value="P:cytokinetic process"/>
    <property type="evidence" value="ECO:0007669"/>
    <property type="project" value="TreeGrafter"/>
</dbReference>
<dbReference type="GeneID" id="93983617"/>
<dbReference type="InterPro" id="IPR052521">
    <property type="entry name" value="Cell_div_SPOR-domain"/>
</dbReference>
<dbReference type="EMBL" id="CP012365">
    <property type="protein sequence ID" value="AKX59015.1"/>
    <property type="molecule type" value="Genomic_DNA"/>
</dbReference>
<feature type="region of interest" description="Disordered" evidence="1">
    <location>
        <begin position="100"/>
        <end position="131"/>
    </location>
</feature>
<evidence type="ECO:0000259" key="3">
    <source>
        <dbReference type="PROSITE" id="PS51724"/>
    </source>
</evidence>
<dbReference type="GO" id="GO:0042834">
    <property type="term" value="F:peptidoglycan binding"/>
    <property type="evidence" value="ECO:0007669"/>
    <property type="project" value="InterPro"/>
</dbReference>
<dbReference type="RefSeq" id="WP_053100012.1">
    <property type="nucleotide sequence ID" value="NZ_CP012358.1"/>
</dbReference>
<gene>
    <name evidence="4" type="ORF">AKN88_02970</name>
</gene>
<evidence type="ECO:0000256" key="1">
    <source>
        <dbReference type="SAM" id="MobiDB-lite"/>
    </source>
</evidence>
<dbReference type="GO" id="GO:0030428">
    <property type="term" value="C:cell septum"/>
    <property type="evidence" value="ECO:0007669"/>
    <property type="project" value="TreeGrafter"/>
</dbReference>
<dbReference type="GO" id="GO:0032153">
    <property type="term" value="C:cell division site"/>
    <property type="evidence" value="ECO:0007669"/>
    <property type="project" value="TreeGrafter"/>
</dbReference>
<dbReference type="Gene3D" id="3.30.70.1070">
    <property type="entry name" value="Sporulation related repeat"/>
    <property type="match status" value="1"/>
</dbReference>
<dbReference type="AlphaFoldDB" id="A0A0K1XCA3"/>
<feature type="domain" description="SPOR" evidence="3">
    <location>
        <begin position="152"/>
        <end position="231"/>
    </location>
</feature>
<dbReference type="PANTHER" id="PTHR38687">
    <property type="entry name" value="CELL DIVISION PROTEIN DEDD-RELATED"/>
    <property type="match status" value="1"/>
</dbReference>
<dbReference type="Pfam" id="PF05036">
    <property type="entry name" value="SPOR"/>
    <property type="match status" value="1"/>
</dbReference>
<organism evidence="4 5">
    <name type="scientific">Thiopseudomonas alkaliphila</name>
    <dbReference type="NCBI Taxonomy" id="1697053"/>
    <lineage>
        <taxon>Bacteria</taxon>
        <taxon>Pseudomonadati</taxon>
        <taxon>Pseudomonadota</taxon>
        <taxon>Gammaproteobacteria</taxon>
        <taxon>Pseudomonadales</taxon>
        <taxon>Pseudomonadaceae</taxon>
        <taxon>Thiopseudomonas</taxon>
    </lineage>
</organism>